<evidence type="ECO:0000313" key="1">
    <source>
        <dbReference type="EMBL" id="XDP46482.1"/>
    </source>
</evidence>
<dbReference type="RefSeq" id="WP_369046797.1">
    <property type="nucleotide sequence ID" value="NZ_CP163302.1"/>
</dbReference>
<dbReference type="EMBL" id="CP163302">
    <property type="protein sequence ID" value="XDP46482.1"/>
    <property type="molecule type" value="Genomic_DNA"/>
</dbReference>
<accession>A0AB39L8S1</accession>
<sequence length="175" mass="19042">MPELEVWGRTPRPEPGSVGQWAHLDEDWDARLAAPAADLAIVGTITWLQEDFDARLGRDGDGMSPTPIHDLLLPDTAKLGTCFTRTYTSAHLAEQIPLPQEVRAVILDGSAAVKYLQSIETPLVICVLDRSVADETASEILVQLRNSRGEPVSLLQDLVWPAPLGIEALAFTVPL</sequence>
<proteinExistence type="predicted"/>
<reference evidence="1" key="1">
    <citation type="submission" date="2024-07" db="EMBL/GenBank/DDBJ databases">
        <authorList>
            <person name="fu j."/>
        </authorList>
    </citation>
    <scope>NUCLEOTIDE SEQUENCE</scope>
    <source>
        <strain evidence="1">P10A9</strain>
    </source>
</reference>
<organism evidence="1">
    <name type="scientific">Sinomonas puerhi</name>
    <dbReference type="NCBI Taxonomy" id="3238584"/>
    <lineage>
        <taxon>Bacteria</taxon>
        <taxon>Bacillati</taxon>
        <taxon>Actinomycetota</taxon>
        <taxon>Actinomycetes</taxon>
        <taxon>Micrococcales</taxon>
        <taxon>Micrococcaceae</taxon>
        <taxon>Sinomonas</taxon>
    </lineage>
</organism>
<name>A0AB39L8S1_9MICC</name>
<dbReference type="KEGG" id="spue:AB5L97_05590"/>
<dbReference type="AlphaFoldDB" id="A0AB39L8S1"/>
<gene>
    <name evidence="1" type="ORF">AB5L97_05590</name>
</gene>
<protein>
    <submittedName>
        <fullName evidence="1">Uncharacterized protein</fullName>
    </submittedName>
</protein>